<evidence type="ECO:0000256" key="10">
    <source>
        <dbReference type="ARBA" id="ARBA00023136"/>
    </source>
</evidence>
<evidence type="ECO:0000256" key="7">
    <source>
        <dbReference type="ARBA" id="ARBA00022692"/>
    </source>
</evidence>
<dbReference type="OrthoDB" id="2496787at2759"/>
<gene>
    <name evidence="19" type="ORF">CLAFUR5_05533</name>
</gene>
<proteinExistence type="inferred from homology"/>
<feature type="signal peptide" evidence="16">
    <location>
        <begin position="1"/>
        <end position="16"/>
    </location>
</feature>
<dbReference type="PANTHER" id="PTHR33048:SF160">
    <property type="entry name" value="SAT4 FAMILY MEMBRANE PROTEIN"/>
    <property type="match status" value="1"/>
</dbReference>
<dbReference type="AlphaFoldDB" id="A0A9Q8LIF6"/>
<feature type="domain" description="Rhodopsin" evidence="18">
    <location>
        <begin position="141"/>
        <end position="372"/>
    </location>
</feature>
<dbReference type="InterPro" id="IPR049326">
    <property type="entry name" value="Rhodopsin_dom_fungi"/>
</dbReference>
<evidence type="ECO:0000259" key="18">
    <source>
        <dbReference type="Pfam" id="PF20684"/>
    </source>
</evidence>
<reference evidence="19" key="1">
    <citation type="submission" date="2021-12" db="EMBL/GenBank/DDBJ databases">
        <authorList>
            <person name="Zaccaron A."/>
            <person name="Stergiopoulos I."/>
        </authorList>
    </citation>
    <scope>NUCLEOTIDE SEQUENCE</scope>
    <source>
        <strain evidence="19">Race5_Kim</strain>
    </source>
</reference>
<evidence type="ECO:0000256" key="1">
    <source>
        <dbReference type="ARBA" id="ARBA00004141"/>
    </source>
</evidence>
<feature type="region of interest" description="Disordered" evidence="14">
    <location>
        <begin position="400"/>
        <end position="421"/>
    </location>
</feature>
<evidence type="ECO:0000256" key="5">
    <source>
        <dbReference type="ARBA" id="ARBA00022525"/>
    </source>
</evidence>
<feature type="transmembrane region" description="Helical" evidence="15">
    <location>
        <begin position="192"/>
        <end position="218"/>
    </location>
</feature>
<dbReference type="Pfam" id="PF05730">
    <property type="entry name" value="CFEM"/>
    <property type="match status" value="1"/>
</dbReference>
<evidence type="ECO:0000313" key="19">
    <source>
        <dbReference type="EMBL" id="UJO17981.1"/>
    </source>
</evidence>
<evidence type="ECO:0000256" key="12">
    <source>
        <dbReference type="ARBA" id="ARBA00023288"/>
    </source>
</evidence>
<feature type="compositionally biased region" description="Polar residues" evidence="14">
    <location>
        <begin position="528"/>
        <end position="544"/>
    </location>
</feature>
<dbReference type="InterPro" id="IPR052337">
    <property type="entry name" value="SAT4-like"/>
</dbReference>
<sequence>MRLCFLNSIPFTLLRSANILCAKEVVPLAAVQHPHGVVNPRQAENVSPCLTQCFLKVFPQFDCPDLTKCICTNNPLQDALAACAIESKCSIEDLLASKKVQASMCGEPVRNRSTTFFVTATVLFVLAITCAIIRAVSRGRSFGGAGYGWDDCTLFICCLPMIGLTVCGYMEAHYGLGRDTWDLSIDAIEKCLMLFYVGNTFYAPVVFGTKIAFVLLYMRIWNDSVGFRRICYVTLALLIIALIGFEFSTIFLCTPIDYTWKAIRGKQGHCIHRQVQLYTSSSTNIALDLIVLLLPLPKILGLKMNSRRKIGLLLTFVVGFATTAASATQLYFLVTKLSDTQNPTWDFFDIGLWRITEMYLSIICCCMPMMAGLGMRGWKRVSSWSSIPSSVHYFLEKSFGSSSSKSKTGNTSTARSGSISAGLDDGRWRQLSAQETGLGVVDVKRPAYAQLQTSKGYLQVADRKREIAAAKIQENAMLDRESFAERDFQQQQPDHLIKPAMMRSGSDKSDSWFKGSRTRAPRPPQLRNLRTTMTSLSPPLSPTNEDPPEIQRQKVSPKSWYPPESRTSSDDSDTLQTSPSEDTGSCSEADASRKRWSPPDSGMERPPAMRQTSYPLRSNGMSGAFDTDYELPMQGQRRLYERRALPGIPAKAMARLGI</sequence>
<protein>
    <recommendedName>
        <fullName evidence="21">Extracellular membrane protein CFEM domain-containing protein</fullName>
    </recommendedName>
</protein>
<evidence type="ECO:0000256" key="3">
    <source>
        <dbReference type="ARBA" id="ARBA00004613"/>
    </source>
</evidence>
<keyword evidence="11" id="KW-1015">Disulfide bond</keyword>
<keyword evidence="5" id="KW-0964">Secreted</keyword>
<feature type="domain" description="CFEM" evidence="17">
    <location>
        <begin position="43"/>
        <end position="105"/>
    </location>
</feature>
<evidence type="ECO:0000259" key="17">
    <source>
        <dbReference type="Pfam" id="PF05730"/>
    </source>
</evidence>
<evidence type="ECO:0000256" key="11">
    <source>
        <dbReference type="ARBA" id="ARBA00023157"/>
    </source>
</evidence>
<keyword evidence="10 15" id="KW-0472">Membrane</keyword>
<name>A0A9Q8LIF6_PASFU</name>
<evidence type="ECO:0008006" key="21">
    <source>
        <dbReference type="Google" id="ProtNLM"/>
    </source>
</evidence>
<keyword evidence="6" id="KW-0325">Glycoprotein</keyword>
<dbReference type="Pfam" id="PF20684">
    <property type="entry name" value="Fung_rhodopsin"/>
    <property type="match status" value="1"/>
</dbReference>
<keyword evidence="7 15" id="KW-0812">Transmembrane</keyword>
<evidence type="ECO:0000256" key="16">
    <source>
        <dbReference type="SAM" id="SignalP"/>
    </source>
</evidence>
<evidence type="ECO:0000313" key="20">
    <source>
        <dbReference type="Proteomes" id="UP000756132"/>
    </source>
</evidence>
<evidence type="ECO:0000256" key="6">
    <source>
        <dbReference type="ARBA" id="ARBA00022622"/>
    </source>
</evidence>
<dbReference type="OMA" id="RSANILC"/>
<comment type="similarity">
    <text evidence="4">Belongs to the RBT5 family.</text>
</comment>
<keyword evidence="6" id="KW-0336">GPI-anchor</keyword>
<dbReference type="PANTHER" id="PTHR33048">
    <property type="entry name" value="PTH11-LIKE INTEGRAL MEMBRANE PROTEIN (AFU_ORTHOLOGUE AFUA_5G11245)"/>
    <property type="match status" value="1"/>
</dbReference>
<evidence type="ECO:0000256" key="14">
    <source>
        <dbReference type="SAM" id="MobiDB-lite"/>
    </source>
</evidence>
<feature type="transmembrane region" description="Helical" evidence="15">
    <location>
        <begin position="230"/>
        <end position="252"/>
    </location>
</feature>
<feature type="compositionally biased region" description="Low complexity" evidence="14">
    <location>
        <begin position="400"/>
        <end position="413"/>
    </location>
</feature>
<organism evidence="19 20">
    <name type="scientific">Passalora fulva</name>
    <name type="common">Tomato leaf mold</name>
    <name type="synonym">Cladosporium fulvum</name>
    <dbReference type="NCBI Taxonomy" id="5499"/>
    <lineage>
        <taxon>Eukaryota</taxon>
        <taxon>Fungi</taxon>
        <taxon>Dikarya</taxon>
        <taxon>Ascomycota</taxon>
        <taxon>Pezizomycotina</taxon>
        <taxon>Dothideomycetes</taxon>
        <taxon>Dothideomycetidae</taxon>
        <taxon>Mycosphaerellales</taxon>
        <taxon>Mycosphaerellaceae</taxon>
        <taxon>Fulvia</taxon>
    </lineage>
</organism>
<keyword evidence="12" id="KW-0449">Lipoprotein</keyword>
<comment type="subcellular location">
    <subcellularLocation>
        <location evidence="2">Membrane</location>
        <topology evidence="2">Lipid-anchor</topology>
        <topology evidence="2">GPI-anchor</topology>
    </subcellularLocation>
    <subcellularLocation>
        <location evidence="1">Membrane</location>
        <topology evidence="1">Multi-pass membrane protein</topology>
    </subcellularLocation>
    <subcellularLocation>
        <location evidence="3">Secreted</location>
    </subcellularLocation>
</comment>
<feature type="transmembrane region" description="Helical" evidence="15">
    <location>
        <begin position="116"/>
        <end position="136"/>
    </location>
</feature>
<keyword evidence="20" id="KW-1185">Reference proteome</keyword>
<feature type="transmembrane region" description="Helical" evidence="15">
    <location>
        <begin position="352"/>
        <end position="373"/>
    </location>
</feature>
<dbReference type="GeneID" id="71985411"/>
<feature type="transmembrane region" description="Helical" evidence="15">
    <location>
        <begin position="282"/>
        <end position="300"/>
    </location>
</feature>
<dbReference type="RefSeq" id="XP_047762347.1">
    <property type="nucleotide sequence ID" value="XM_047904681.1"/>
</dbReference>
<dbReference type="GO" id="GO:0005576">
    <property type="term" value="C:extracellular region"/>
    <property type="evidence" value="ECO:0007669"/>
    <property type="project" value="UniProtKB-SubCell"/>
</dbReference>
<reference evidence="19" key="2">
    <citation type="journal article" date="2022" name="Microb. Genom.">
        <title>A chromosome-scale genome assembly of the tomato pathogen Cladosporium fulvum reveals a compartmentalized genome architecture and the presence of a dispensable chromosome.</title>
        <authorList>
            <person name="Zaccaron A.Z."/>
            <person name="Chen L.H."/>
            <person name="Samaras A."/>
            <person name="Stergiopoulos I."/>
        </authorList>
    </citation>
    <scope>NUCLEOTIDE SEQUENCE</scope>
    <source>
        <strain evidence="19">Race5_Kim</strain>
    </source>
</reference>
<evidence type="ECO:0000256" key="9">
    <source>
        <dbReference type="ARBA" id="ARBA00022989"/>
    </source>
</evidence>
<evidence type="ECO:0000256" key="13">
    <source>
        <dbReference type="ARBA" id="ARBA00038359"/>
    </source>
</evidence>
<feature type="transmembrane region" description="Helical" evidence="15">
    <location>
        <begin position="312"/>
        <end position="332"/>
    </location>
</feature>
<keyword evidence="9 15" id="KW-1133">Transmembrane helix</keyword>
<dbReference type="InterPro" id="IPR008427">
    <property type="entry name" value="Extracellular_membr_CFEM_dom"/>
</dbReference>
<dbReference type="GO" id="GO:0098552">
    <property type="term" value="C:side of membrane"/>
    <property type="evidence" value="ECO:0007669"/>
    <property type="project" value="UniProtKB-KW"/>
</dbReference>
<comment type="similarity">
    <text evidence="13">Belongs to the SAT4 family.</text>
</comment>
<dbReference type="Proteomes" id="UP000756132">
    <property type="component" value="Chromosome 5"/>
</dbReference>
<feature type="transmembrane region" description="Helical" evidence="15">
    <location>
        <begin position="148"/>
        <end position="172"/>
    </location>
</feature>
<feature type="chain" id="PRO_5040222161" description="Extracellular membrane protein CFEM domain-containing protein" evidence="16">
    <location>
        <begin position="17"/>
        <end position="658"/>
    </location>
</feature>
<evidence type="ECO:0000256" key="4">
    <source>
        <dbReference type="ARBA" id="ARBA00010031"/>
    </source>
</evidence>
<accession>A0A9Q8LIF6</accession>
<keyword evidence="8 16" id="KW-0732">Signal</keyword>
<feature type="region of interest" description="Disordered" evidence="14">
    <location>
        <begin position="484"/>
        <end position="616"/>
    </location>
</feature>
<evidence type="ECO:0000256" key="2">
    <source>
        <dbReference type="ARBA" id="ARBA00004589"/>
    </source>
</evidence>
<evidence type="ECO:0000256" key="8">
    <source>
        <dbReference type="ARBA" id="ARBA00022729"/>
    </source>
</evidence>
<dbReference type="KEGG" id="ffu:CLAFUR5_05533"/>
<evidence type="ECO:0000256" key="15">
    <source>
        <dbReference type="SAM" id="Phobius"/>
    </source>
</evidence>
<dbReference type="EMBL" id="CP090167">
    <property type="protein sequence ID" value="UJO17981.1"/>
    <property type="molecule type" value="Genomic_DNA"/>
</dbReference>